<dbReference type="InterPro" id="IPR007275">
    <property type="entry name" value="YTH_domain"/>
</dbReference>
<dbReference type="AlphaFoldDB" id="A0AAD9T413"/>
<dbReference type="Pfam" id="PF25701">
    <property type="entry name" value="RRM_YTH1"/>
    <property type="match status" value="1"/>
</dbReference>
<feature type="compositionally biased region" description="Basic and acidic residues" evidence="1">
    <location>
        <begin position="68"/>
        <end position="78"/>
    </location>
</feature>
<sequence>MSDISKRSPCGDLVHRPQGLRPAASSHCGDSEELKEVQGGAHSQSNVQFSQDPFSLASLATSLPDSTHQNDDNIRDQRSSSGTSPASLTYRYQNTTRYAGHPAISSPLAHMQYGLGYQTQYPGIYSPGNTLQHYNSHSNTSGGNQYYSSQVYFGNQLGYPFLVHPGQLGPMLPGPSTAGPFGISSGTLGDGRIPGQKRGKEYFNGPLSVGTRGRPSSTSSGASSVVRGPPRKPRQSEHAIWIGNLPLQTDLMTLVMHVCKEAPGLQSLFLISKSNCAFANFLDETTCSAAQAKINDSRFQTVKLVSRLRRNSVGTAKGVVTPTGPAVLSPPGPTTARSTLDSSTKPKEAYGDALAEVGGTELPKDKYFIVKSLTIEDLDLSVRNGIWATQSHNEQALNEAYQAVENVYLIFSANKSGEYFGYAKMISQINDDPAAAVELAPKAYLTEGPELPKAISIPACEFAPKGRIIDDSARGTIFWEVERGETDGLEEDNESQSDRSDEHLDGKVSSKAWGKPFRVEWLSTTRLPFYRTKGLRNPWNLNREVKIARDGTELETSIGRRLVSLFHRLPSPVVPNIPGSPMCATGVYSDMRPSQ</sequence>
<feature type="region of interest" description="Disordered" evidence="1">
    <location>
        <begin position="319"/>
        <end position="346"/>
    </location>
</feature>
<keyword evidence="4" id="KW-1185">Reference proteome</keyword>
<reference evidence="3" key="1">
    <citation type="submission" date="2023-06" db="EMBL/GenBank/DDBJ databases">
        <title>Draft genome of Marssonina rosae.</title>
        <authorList>
            <person name="Cheng Q."/>
        </authorList>
    </citation>
    <scope>NUCLEOTIDE SEQUENCE</scope>
    <source>
        <strain evidence="3">R4</strain>
    </source>
</reference>
<accession>A0AAD9T413</accession>
<dbReference type="GO" id="GO:0003729">
    <property type="term" value="F:mRNA binding"/>
    <property type="evidence" value="ECO:0007669"/>
    <property type="project" value="TreeGrafter"/>
</dbReference>
<gene>
    <name evidence="3" type="ORF">QTJ16_002825</name>
</gene>
<name>A0AAD9T413_9HELO</name>
<evidence type="ECO:0000259" key="2">
    <source>
        <dbReference type="PROSITE" id="PS50882"/>
    </source>
</evidence>
<feature type="domain" description="YTH" evidence="2">
    <location>
        <begin position="365"/>
        <end position="566"/>
    </location>
</feature>
<dbReference type="Gene3D" id="3.10.590.10">
    <property type="entry name" value="ph1033 like domains"/>
    <property type="match status" value="1"/>
</dbReference>
<dbReference type="GO" id="GO:0000398">
    <property type="term" value="P:mRNA splicing, via spliceosome"/>
    <property type="evidence" value="ECO:0007669"/>
    <property type="project" value="TreeGrafter"/>
</dbReference>
<comment type="caution">
    <text evidence="3">The sequence shown here is derived from an EMBL/GenBank/DDBJ whole genome shotgun (WGS) entry which is preliminary data.</text>
</comment>
<evidence type="ECO:0000256" key="1">
    <source>
        <dbReference type="SAM" id="MobiDB-lite"/>
    </source>
</evidence>
<protein>
    <recommendedName>
        <fullName evidence="2">YTH domain-containing protein</fullName>
    </recommendedName>
</protein>
<feature type="compositionally biased region" description="Low complexity" evidence="1">
    <location>
        <begin position="208"/>
        <end position="228"/>
    </location>
</feature>
<feature type="region of interest" description="Disordered" evidence="1">
    <location>
        <begin position="204"/>
        <end position="235"/>
    </location>
</feature>
<feature type="region of interest" description="Disordered" evidence="1">
    <location>
        <begin position="62"/>
        <end position="87"/>
    </location>
</feature>
<dbReference type="PANTHER" id="PTHR12357:SF3">
    <property type="entry name" value="YTH DOMAIN-CONTAINING PROTEIN 1"/>
    <property type="match status" value="1"/>
</dbReference>
<dbReference type="Proteomes" id="UP001285354">
    <property type="component" value="Unassembled WGS sequence"/>
</dbReference>
<dbReference type="InterPro" id="IPR035979">
    <property type="entry name" value="RBD_domain_sf"/>
</dbReference>
<proteinExistence type="predicted"/>
<dbReference type="GO" id="GO:0000381">
    <property type="term" value="P:regulation of alternative mRNA splicing, via spliceosome"/>
    <property type="evidence" value="ECO:0007669"/>
    <property type="project" value="TreeGrafter"/>
</dbReference>
<dbReference type="GO" id="GO:0005654">
    <property type="term" value="C:nucleoplasm"/>
    <property type="evidence" value="ECO:0007669"/>
    <property type="project" value="TreeGrafter"/>
</dbReference>
<evidence type="ECO:0000313" key="4">
    <source>
        <dbReference type="Proteomes" id="UP001285354"/>
    </source>
</evidence>
<dbReference type="InterPro" id="IPR057720">
    <property type="entry name" value="RRM_YTH1"/>
</dbReference>
<dbReference type="Pfam" id="PF04146">
    <property type="entry name" value="YTH"/>
    <property type="match status" value="1"/>
</dbReference>
<dbReference type="CDD" id="cd21134">
    <property type="entry name" value="YTH"/>
    <property type="match status" value="1"/>
</dbReference>
<feature type="region of interest" description="Disordered" evidence="1">
    <location>
        <begin position="483"/>
        <end position="507"/>
    </location>
</feature>
<evidence type="ECO:0000313" key="3">
    <source>
        <dbReference type="EMBL" id="KAK2628179.1"/>
    </source>
</evidence>
<dbReference type="EMBL" id="JAUBYV010000003">
    <property type="protein sequence ID" value="KAK2628179.1"/>
    <property type="molecule type" value="Genomic_DNA"/>
</dbReference>
<dbReference type="SUPFAM" id="SSF54928">
    <property type="entry name" value="RNA-binding domain, RBD"/>
    <property type="match status" value="1"/>
</dbReference>
<dbReference type="InterPro" id="IPR045168">
    <property type="entry name" value="YTH_prot"/>
</dbReference>
<dbReference type="PANTHER" id="PTHR12357">
    <property type="entry name" value="YTH YT521-B HOMOLOGY DOMAIN-CONTAINING"/>
    <property type="match status" value="1"/>
</dbReference>
<organism evidence="3 4">
    <name type="scientific">Diplocarpon rosae</name>
    <dbReference type="NCBI Taxonomy" id="946125"/>
    <lineage>
        <taxon>Eukaryota</taxon>
        <taxon>Fungi</taxon>
        <taxon>Dikarya</taxon>
        <taxon>Ascomycota</taxon>
        <taxon>Pezizomycotina</taxon>
        <taxon>Leotiomycetes</taxon>
        <taxon>Helotiales</taxon>
        <taxon>Drepanopezizaceae</taxon>
        <taxon>Diplocarpon</taxon>
    </lineage>
</organism>
<dbReference type="PROSITE" id="PS50882">
    <property type="entry name" value="YTH"/>
    <property type="match status" value="1"/>
</dbReference>
<feature type="compositionally biased region" description="Basic and acidic residues" evidence="1">
    <location>
        <begin position="496"/>
        <end position="507"/>
    </location>
</feature>
<dbReference type="GO" id="GO:1990247">
    <property type="term" value="F:N6-methyladenosine-containing RNA reader activity"/>
    <property type="evidence" value="ECO:0007669"/>
    <property type="project" value="TreeGrafter"/>
</dbReference>
<feature type="region of interest" description="Disordered" evidence="1">
    <location>
        <begin position="1"/>
        <end position="47"/>
    </location>
</feature>